<keyword evidence="7" id="KW-0472">Membrane</keyword>
<dbReference type="Pfam" id="PF08352">
    <property type="entry name" value="oligo_HPY"/>
    <property type="match status" value="1"/>
</dbReference>
<evidence type="ECO:0000313" key="9">
    <source>
        <dbReference type="EMBL" id="RCK68797.1"/>
    </source>
</evidence>
<evidence type="ECO:0000256" key="1">
    <source>
        <dbReference type="ARBA" id="ARBA00004202"/>
    </source>
</evidence>
<evidence type="ECO:0000256" key="7">
    <source>
        <dbReference type="ARBA" id="ARBA00023136"/>
    </source>
</evidence>
<keyword evidence="6 9" id="KW-0067">ATP-binding</keyword>
<gene>
    <name evidence="9" type="ORF">DT076_14585</name>
</gene>
<dbReference type="GO" id="GO:0005886">
    <property type="term" value="C:plasma membrane"/>
    <property type="evidence" value="ECO:0007669"/>
    <property type="project" value="UniProtKB-SubCell"/>
</dbReference>
<dbReference type="InterPro" id="IPR017871">
    <property type="entry name" value="ABC_transporter-like_CS"/>
</dbReference>
<proteinExistence type="inferred from homology"/>
<evidence type="ECO:0000256" key="5">
    <source>
        <dbReference type="ARBA" id="ARBA00022741"/>
    </source>
</evidence>
<dbReference type="InterPro" id="IPR003593">
    <property type="entry name" value="AAA+_ATPase"/>
</dbReference>
<dbReference type="InterPro" id="IPR050388">
    <property type="entry name" value="ABC_Ni/Peptide_Import"/>
</dbReference>
<protein>
    <submittedName>
        <fullName evidence="9">ABC transporter ATP-binding protein</fullName>
    </submittedName>
</protein>
<dbReference type="EMBL" id="QOUI01000009">
    <property type="protein sequence ID" value="RCK68797.1"/>
    <property type="molecule type" value="Genomic_DNA"/>
</dbReference>
<sequence length="272" mass="29751">MTALLDVRDLTVAFETPRGRTEVVRDVSFELAPGASLGIVGESGSGKSMTSLAVMDLLPPGATRRGSIRLAGTELTTLPPREMRKVRGARVAMIFQDPLSCLNPYYTVGLQISEAYRAHRPRATRREARRAAVEAMERVHIPHAAERVDHYPHQFSGGMRQRVMIAMALSGEPELLIADEPTTALDVTVQKQILDLIAEIRRDTGAGLVMITHDLAVVSEIADDVLVMQHGDVVEQGGAEQVFSRPRHPYTRRLLEAVPRIDDPLVGPGGAR</sequence>
<keyword evidence="3" id="KW-0813">Transport</keyword>
<keyword evidence="5" id="KW-0547">Nucleotide-binding</keyword>
<name>A0A367YSR6_9ACTN</name>
<dbReference type="PROSITE" id="PS50893">
    <property type="entry name" value="ABC_TRANSPORTER_2"/>
    <property type="match status" value="1"/>
</dbReference>
<reference evidence="9 10" key="1">
    <citation type="submission" date="2018-07" db="EMBL/GenBank/DDBJ databases">
        <title>Desertimonas flava gen. nov. sp. nov.</title>
        <authorList>
            <person name="Liu S."/>
        </authorList>
    </citation>
    <scope>NUCLEOTIDE SEQUENCE [LARGE SCALE GENOMIC DNA]</scope>
    <source>
        <strain evidence="9 10">16Sb5-5</strain>
    </source>
</reference>
<dbReference type="CDD" id="cd03257">
    <property type="entry name" value="ABC_NikE_OppD_transporters"/>
    <property type="match status" value="1"/>
</dbReference>
<dbReference type="PROSITE" id="PS00211">
    <property type="entry name" value="ABC_TRANSPORTER_1"/>
    <property type="match status" value="1"/>
</dbReference>
<evidence type="ECO:0000256" key="6">
    <source>
        <dbReference type="ARBA" id="ARBA00022840"/>
    </source>
</evidence>
<evidence type="ECO:0000256" key="4">
    <source>
        <dbReference type="ARBA" id="ARBA00022475"/>
    </source>
</evidence>
<dbReference type="SUPFAM" id="SSF52540">
    <property type="entry name" value="P-loop containing nucleoside triphosphate hydrolases"/>
    <property type="match status" value="1"/>
</dbReference>
<dbReference type="PANTHER" id="PTHR43297">
    <property type="entry name" value="OLIGOPEPTIDE TRANSPORT ATP-BINDING PROTEIN APPD"/>
    <property type="match status" value="1"/>
</dbReference>
<keyword evidence="10" id="KW-1185">Reference proteome</keyword>
<evidence type="ECO:0000313" key="10">
    <source>
        <dbReference type="Proteomes" id="UP000252770"/>
    </source>
</evidence>
<dbReference type="InterPro" id="IPR027417">
    <property type="entry name" value="P-loop_NTPase"/>
</dbReference>
<dbReference type="AlphaFoldDB" id="A0A367YSR6"/>
<feature type="domain" description="ABC transporter" evidence="8">
    <location>
        <begin position="5"/>
        <end position="255"/>
    </location>
</feature>
<dbReference type="InterPro" id="IPR003439">
    <property type="entry name" value="ABC_transporter-like_ATP-bd"/>
</dbReference>
<dbReference type="FunFam" id="3.40.50.300:FF:000016">
    <property type="entry name" value="Oligopeptide ABC transporter ATP-binding component"/>
    <property type="match status" value="1"/>
</dbReference>
<comment type="caution">
    <text evidence="9">The sequence shown here is derived from an EMBL/GenBank/DDBJ whole genome shotgun (WGS) entry which is preliminary data.</text>
</comment>
<dbReference type="Pfam" id="PF00005">
    <property type="entry name" value="ABC_tran"/>
    <property type="match status" value="1"/>
</dbReference>
<dbReference type="InterPro" id="IPR013563">
    <property type="entry name" value="Oligopep_ABC_C"/>
</dbReference>
<comment type="similarity">
    <text evidence="2">Belongs to the ABC transporter superfamily.</text>
</comment>
<dbReference type="SMART" id="SM00382">
    <property type="entry name" value="AAA"/>
    <property type="match status" value="1"/>
</dbReference>
<dbReference type="Gene3D" id="3.40.50.300">
    <property type="entry name" value="P-loop containing nucleotide triphosphate hydrolases"/>
    <property type="match status" value="1"/>
</dbReference>
<keyword evidence="4" id="KW-1003">Cell membrane</keyword>
<evidence type="ECO:0000259" key="8">
    <source>
        <dbReference type="PROSITE" id="PS50893"/>
    </source>
</evidence>
<dbReference type="GO" id="GO:0015833">
    <property type="term" value="P:peptide transport"/>
    <property type="evidence" value="ECO:0007669"/>
    <property type="project" value="InterPro"/>
</dbReference>
<dbReference type="PANTHER" id="PTHR43297:SF2">
    <property type="entry name" value="DIPEPTIDE TRANSPORT ATP-BINDING PROTEIN DPPD"/>
    <property type="match status" value="1"/>
</dbReference>
<organism evidence="9 10">
    <name type="scientific">Desertihabitans brevis</name>
    <dbReference type="NCBI Taxonomy" id="2268447"/>
    <lineage>
        <taxon>Bacteria</taxon>
        <taxon>Bacillati</taxon>
        <taxon>Actinomycetota</taxon>
        <taxon>Actinomycetes</taxon>
        <taxon>Propionibacteriales</taxon>
        <taxon>Propionibacteriaceae</taxon>
        <taxon>Desertihabitans</taxon>
    </lineage>
</organism>
<evidence type="ECO:0000256" key="3">
    <source>
        <dbReference type="ARBA" id="ARBA00022448"/>
    </source>
</evidence>
<dbReference type="RefSeq" id="WP_114127421.1">
    <property type="nucleotide sequence ID" value="NZ_QOUI01000009.1"/>
</dbReference>
<comment type="subcellular location">
    <subcellularLocation>
        <location evidence="1">Cell membrane</location>
        <topology evidence="1">Peripheral membrane protein</topology>
    </subcellularLocation>
</comment>
<evidence type="ECO:0000256" key="2">
    <source>
        <dbReference type="ARBA" id="ARBA00005417"/>
    </source>
</evidence>
<dbReference type="Proteomes" id="UP000252770">
    <property type="component" value="Unassembled WGS sequence"/>
</dbReference>
<dbReference type="GO" id="GO:0016887">
    <property type="term" value="F:ATP hydrolysis activity"/>
    <property type="evidence" value="ECO:0007669"/>
    <property type="project" value="InterPro"/>
</dbReference>
<accession>A0A367YSR6</accession>
<dbReference type="GO" id="GO:0005524">
    <property type="term" value="F:ATP binding"/>
    <property type="evidence" value="ECO:0007669"/>
    <property type="project" value="UniProtKB-KW"/>
</dbReference>